<name>A0ABV7Y3I6_9FLAO</name>
<keyword evidence="2" id="KW-1185">Reference proteome</keyword>
<gene>
    <name evidence="1" type="ORF">ACFONJ_21770</name>
</gene>
<reference evidence="2" key="1">
    <citation type="journal article" date="2019" name="Int. J. Syst. Evol. Microbiol.">
        <title>The Global Catalogue of Microorganisms (GCM) 10K type strain sequencing project: providing services to taxonomists for standard genome sequencing and annotation.</title>
        <authorList>
            <consortium name="The Broad Institute Genomics Platform"/>
            <consortium name="The Broad Institute Genome Sequencing Center for Infectious Disease"/>
            <person name="Wu L."/>
            <person name="Ma J."/>
        </authorList>
    </citation>
    <scope>NUCLEOTIDE SEQUENCE [LARGE SCALE GENOMIC DNA]</scope>
    <source>
        <strain evidence="2">CECT 7798</strain>
    </source>
</reference>
<proteinExistence type="predicted"/>
<protein>
    <submittedName>
        <fullName evidence="1">Uncharacterized protein</fullName>
    </submittedName>
</protein>
<dbReference type="RefSeq" id="WP_290300614.1">
    <property type="nucleotide sequence ID" value="NZ_JAUFQR010000001.1"/>
</dbReference>
<evidence type="ECO:0000313" key="2">
    <source>
        <dbReference type="Proteomes" id="UP001595735"/>
    </source>
</evidence>
<accession>A0ABV7Y3I6</accession>
<organism evidence="1 2">
    <name type="scientific">Chryseobacterium tructae</name>
    <dbReference type="NCBI Taxonomy" id="1037380"/>
    <lineage>
        <taxon>Bacteria</taxon>
        <taxon>Pseudomonadati</taxon>
        <taxon>Bacteroidota</taxon>
        <taxon>Flavobacteriia</taxon>
        <taxon>Flavobacteriales</taxon>
        <taxon>Weeksellaceae</taxon>
        <taxon>Chryseobacterium group</taxon>
        <taxon>Chryseobacterium</taxon>
    </lineage>
</organism>
<dbReference type="EMBL" id="JBHRYO010000002">
    <property type="protein sequence ID" value="MFC3758619.1"/>
    <property type="molecule type" value="Genomic_DNA"/>
</dbReference>
<sequence>MDIHIKEIYNTIYTNAILFLKRGIKEITKNGRAISDPEQAIISCFYIQTSIELSLKTYLIKEIDIYSILESNRNLSPNLLLEKFKQNHLKTKRYDQLKKSLKKNKNLTFFNDIHFKHLDKLQMYRNRLVHLNLLSKDDINNIQKELIFAVTHLLMPLLTDISFKFETPTQFYKEHLDKNDYKSLISFHPYIDEMHNIAVKYSGLAYECLRCYNKTFSPNTEICYCCNLQLFDAAGYIDCDLCSSKKSIIYDTLNIHVEGSENSINGFCMSCGDKMMVYDCPECEGKFSFYGKPDLEEKICNC</sequence>
<comment type="caution">
    <text evidence="1">The sequence shown here is derived from an EMBL/GenBank/DDBJ whole genome shotgun (WGS) entry which is preliminary data.</text>
</comment>
<evidence type="ECO:0000313" key="1">
    <source>
        <dbReference type="EMBL" id="MFC3758619.1"/>
    </source>
</evidence>
<dbReference type="Proteomes" id="UP001595735">
    <property type="component" value="Unassembled WGS sequence"/>
</dbReference>